<sequence length="245" mass="28351">MSRKLKFANPALKKGSASSKKVEFNLVTQTNSFNAVFDLQKLDPEEERQLEEILESNWIPDNLSKKELTQNMTTLKAITSEIKSISRQGAFLIGERVVKAREMLKDYRNGTFTVWLESTFGSLRSGYNMLAYYELFTALPNEGLRTKYKTMPQKAAYSLANRRGDLSRKLQIIDQYFNLKSKDLLSIVQEEFSRGDRRSKKSVDSQVKVLLETTDQLVKKKQKLSKDNLDDIKYVISRLRETIKR</sequence>
<keyword evidence="3" id="KW-1185">Reference proteome</keyword>
<proteinExistence type="inferred from homology"/>
<reference evidence="2 3" key="1">
    <citation type="submission" date="2020-01" db="EMBL/GenBank/DDBJ databases">
        <title>Draft genome sequence of Cand. Neptunochlamydia vexilliferae K9.</title>
        <authorList>
            <person name="Schulz F."/>
            <person name="Koestlbacher S."/>
            <person name="Wascher F."/>
            <person name="Pizzetti I."/>
            <person name="Horn M."/>
        </authorList>
    </citation>
    <scope>NUCLEOTIDE SEQUENCE [LARGE SCALE GENOMIC DNA]</scope>
    <source>
        <strain evidence="2 3">K9</strain>
    </source>
</reference>
<evidence type="ECO:0000313" key="3">
    <source>
        <dbReference type="Proteomes" id="UP001194714"/>
    </source>
</evidence>
<evidence type="ECO:0000256" key="1">
    <source>
        <dbReference type="ARBA" id="ARBA00006121"/>
    </source>
</evidence>
<dbReference type="Pfam" id="PF03677">
    <property type="entry name" value="UPF0137"/>
    <property type="match status" value="1"/>
</dbReference>
<dbReference type="InterPro" id="IPR005350">
    <property type="entry name" value="UPF0137"/>
</dbReference>
<dbReference type="Proteomes" id="UP001194714">
    <property type="component" value="Unassembled WGS sequence"/>
</dbReference>
<comment type="similarity">
    <text evidence="1">Belongs to the UPF0137 (pGP6-D) family.</text>
</comment>
<accession>A0ABS0B174</accession>
<dbReference type="RefSeq" id="WP_194848449.1">
    <property type="nucleotide sequence ID" value="NZ_JAAEJV010000077.1"/>
</dbReference>
<organism evidence="2 3">
    <name type="scientific">Candidatus Neptunichlamydia vexilliferae</name>
    <dbReference type="NCBI Taxonomy" id="1651774"/>
    <lineage>
        <taxon>Bacteria</taxon>
        <taxon>Pseudomonadati</taxon>
        <taxon>Chlamydiota</taxon>
        <taxon>Chlamydiia</taxon>
        <taxon>Parachlamydiales</taxon>
        <taxon>Simkaniaceae</taxon>
        <taxon>Candidatus Neptunichlamydia</taxon>
    </lineage>
</organism>
<name>A0ABS0B174_9BACT</name>
<dbReference type="EMBL" id="JAAEJV010000077">
    <property type="protein sequence ID" value="MBF5060121.1"/>
    <property type="molecule type" value="Genomic_DNA"/>
</dbReference>
<comment type="caution">
    <text evidence="2">The sequence shown here is derived from an EMBL/GenBank/DDBJ whole genome shotgun (WGS) entry which is preliminary data.</text>
</comment>
<evidence type="ECO:0000313" key="2">
    <source>
        <dbReference type="EMBL" id="MBF5060121.1"/>
    </source>
</evidence>
<protein>
    <submittedName>
        <fullName evidence="2">Virulence plasmid protein pGP6-D-related protein</fullName>
    </submittedName>
</protein>
<gene>
    <name evidence="2" type="ORF">NEPTK9_001651</name>
</gene>